<dbReference type="Proteomes" id="UP000781958">
    <property type="component" value="Unassembled WGS sequence"/>
</dbReference>
<evidence type="ECO:0008006" key="5">
    <source>
        <dbReference type="Google" id="ProtNLM"/>
    </source>
</evidence>
<reference evidence="3 4" key="1">
    <citation type="submission" date="2021-03" db="EMBL/GenBank/DDBJ databases">
        <title>Genomic Encyclopedia of Type Strains, Phase III (KMG-III): the genomes of soil and plant-associated and newly described type strains.</title>
        <authorList>
            <person name="Whitman W."/>
        </authorList>
    </citation>
    <scope>NUCLEOTIDE SEQUENCE [LARGE SCALE GENOMIC DNA]</scope>
    <source>
        <strain evidence="3 4">IMMIB AFH-6</strain>
    </source>
</reference>
<name>A0ABS4SSL0_9PROT</name>
<evidence type="ECO:0000313" key="3">
    <source>
        <dbReference type="EMBL" id="MBP2294937.1"/>
    </source>
</evidence>
<evidence type="ECO:0000313" key="4">
    <source>
        <dbReference type="Proteomes" id="UP000781958"/>
    </source>
</evidence>
<proteinExistence type="predicted"/>
<sequence length="362" mass="40549">MTQPQAWTGFVKTLLLTAGGLVAALMLFVLLVDPYDNVPFSPPMARPMMDDNQRFLYPGLVRHGAFDSAVFGTSTSRLLQPAHLDGLFGGRFANLAMNSATAWEQYKIADLFLRTVPRPRTVVVGLDRVWCESDADSQRLTFRPFPPWMYDDDPWNDLLYLLNGKTLEIAARLVEYHLGLRPPRLGPDGYEVFVPPDNQWSWAKVEAKIYGGPKRAIPPAEPPYRPTEAERQSWRFPALAWLDELVGRVPPGAQPVLAFMPVHVAAMPQPSSPPAAREEECKSRVARIAAAHGAALVDFRFPSRITSEDTNYWDSLHYRVGIADWIERSLATAVRERRDDPEGAWRLLVAPPAEGPRRGPVS</sequence>
<keyword evidence="2" id="KW-1133">Transmembrane helix</keyword>
<evidence type="ECO:0000256" key="2">
    <source>
        <dbReference type="SAM" id="Phobius"/>
    </source>
</evidence>
<keyword evidence="2" id="KW-0472">Membrane</keyword>
<dbReference type="EMBL" id="JAGINP010000018">
    <property type="protein sequence ID" value="MBP2294937.1"/>
    <property type="molecule type" value="Genomic_DNA"/>
</dbReference>
<evidence type="ECO:0000256" key="1">
    <source>
        <dbReference type="SAM" id="MobiDB-lite"/>
    </source>
</evidence>
<dbReference type="RefSeq" id="WP_209769252.1">
    <property type="nucleotide sequence ID" value="NZ_JAGINP010000018.1"/>
</dbReference>
<keyword evidence="4" id="KW-1185">Reference proteome</keyword>
<comment type="caution">
    <text evidence="3">The sequence shown here is derived from an EMBL/GenBank/DDBJ whole genome shotgun (WGS) entry which is preliminary data.</text>
</comment>
<gene>
    <name evidence="3" type="ORF">J2851_004733</name>
</gene>
<accession>A0ABS4SSL0</accession>
<feature type="transmembrane region" description="Helical" evidence="2">
    <location>
        <begin position="12"/>
        <end position="32"/>
    </location>
</feature>
<keyword evidence="2" id="KW-0812">Transmembrane</keyword>
<organism evidence="3 4">
    <name type="scientific">Azospirillum rugosum</name>
    <dbReference type="NCBI Taxonomy" id="416170"/>
    <lineage>
        <taxon>Bacteria</taxon>
        <taxon>Pseudomonadati</taxon>
        <taxon>Pseudomonadota</taxon>
        <taxon>Alphaproteobacteria</taxon>
        <taxon>Rhodospirillales</taxon>
        <taxon>Azospirillaceae</taxon>
        <taxon>Azospirillum</taxon>
    </lineage>
</organism>
<feature type="region of interest" description="Disordered" evidence="1">
    <location>
        <begin position="335"/>
        <end position="362"/>
    </location>
</feature>
<protein>
    <recommendedName>
        <fullName evidence="5">SGNH/GDSL hydrolase family protein</fullName>
    </recommendedName>
</protein>